<evidence type="ECO:0000256" key="1">
    <source>
        <dbReference type="SAM" id="MobiDB-lite"/>
    </source>
</evidence>
<feature type="region of interest" description="Disordered" evidence="1">
    <location>
        <begin position="699"/>
        <end position="731"/>
    </location>
</feature>
<dbReference type="SUPFAM" id="SSF57783">
    <property type="entry name" value="Zinc beta-ribbon"/>
    <property type="match status" value="1"/>
</dbReference>
<comment type="caution">
    <text evidence="2">The sequence shown here is derived from an EMBL/GenBank/DDBJ whole genome shotgun (WGS) entry which is preliminary data.</text>
</comment>
<gene>
    <name evidence="2" type="ORF">TrLO_g6628</name>
</gene>
<dbReference type="AlphaFoldDB" id="A0A9W6ZIZ4"/>
<dbReference type="Proteomes" id="UP001165122">
    <property type="component" value="Unassembled WGS sequence"/>
</dbReference>
<keyword evidence="3" id="KW-1185">Reference proteome</keyword>
<proteinExistence type="predicted"/>
<sequence length="803" mass="89171">MSDSSSPSVWQYDLLQLNQFLLKTTPVTLADRYLCKQTLKPAATMLETDMDSDDEDDTSPDPATTALNSQIQSASDTMTDSTVAERICAAVQSACSSSNATRDACGIMNVYQVQQQTSTTTTPLPGSILSRCNLNGIVNACLGIETPGGVVSFRDSSIIKSSKTDSETKTDKNLIIPRRVQEVARIIRKTLATQTEIDQLRTTPERIREMVCPSFDMETIKHLQERIYERTGGSARMLDYEEIDEPQVSKKIPAGLAGDPNNIQGAQKCKHCEENVVSSFRAARNDEERFTELFTQKRDKWRKIHGEVKKWCLARWAEWDIKYKGTWFTPDIIAKVPDECIPQAYYERLGGSNRPRTLPGGSLGSTFKHDAKQGDLVCQDCGVVVRENMVHEGEEFRNFSDKANRNHHNGMTNPLLSVAYNLGTSFGGSAFGVVGNYGAGAAGWGGGSKEKLLKKQDSQIQLNLSQYGKKEKATRTGYKDKQKLEAFAMMRGTCNALNLNNALSKKAEHLFSDFRDDRELLQDFEGIVAACLIEAFNHTSLAGQKTLQNTAGDQEQRDEDEREKVLSQKALRKMELHTTMDETDKVKALPSKKEDDKDLLKKPMADWNMDDVENWLTNAAGSIAEAQFELQGTKKAVLSGTKEEMEELMGESCMKLIEHLSAECDKTQSTSTNTKAYSSFSVKTKRASDGMGSLGMKWQGKDERGSGGAGGVGNSGRNTVTGKKSGEKKGRTPGQVFLLLTAMKFSRIITGEAKAEARGQLIHAFMKTTQEQQNLNKRKRKGEENAQRRLKQMIRKPHLNMNP</sequence>
<feature type="region of interest" description="Disordered" evidence="1">
    <location>
        <begin position="49"/>
        <end position="75"/>
    </location>
</feature>
<organism evidence="2 3">
    <name type="scientific">Triparma laevis f. longispina</name>
    <dbReference type="NCBI Taxonomy" id="1714387"/>
    <lineage>
        <taxon>Eukaryota</taxon>
        <taxon>Sar</taxon>
        <taxon>Stramenopiles</taxon>
        <taxon>Ochrophyta</taxon>
        <taxon>Bolidophyceae</taxon>
        <taxon>Parmales</taxon>
        <taxon>Triparmaceae</taxon>
        <taxon>Triparma</taxon>
    </lineage>
</organism>
<dbReference type="Gene3D" id="1.10.472.170">
    <property type="match status" value="1"/>
</dbReference>
<reference evidence="3" key="1">
    <citation type="journal article" date="2023" name="Commun. Biol.">
        <title>Genome analysis of Parmales, the sister group of diatoms, reveals the evolutionary specialization of diatoms from phago-mixotrophs to photoautotrophs.</title>
        <authorList>
            <person name="Ban H."/>
            <person name="Sato S."/>
            <person name="Yoshikawa S."/>
            <person name="Yamada K."/>
            <person name="Nakamura Y."/>
            <person name="Ichinomiya M."/>
            <person name="Sato N."/>
            <person name="Blanc-Mathieu R."/>
            <person name="Endo H."/>
            <person name="Kuwata A."/>
            <person name="Ogata H."/>
        </authorList>
    </citation>
    <scope>NUCLEOTIDE SEQUENCE [LARGE SCALE GENOMIC DNA]</scope>
    <source>
        <strain evidence="3">NIES 3700</strain>
    </source>
</reference>
<dbReference type="OrthoDB" id="197341at2759"/>
<evidence type="ECO:0000313" key="2">
    <source>
        <dbReference type="EMBL" id="GMH53101.1"/>
    </source>
</evidence>
<dbReference type="EMBL" id="BRXW01000422">
    <property type="protein sequence ID" value="GMH53101.1"/>
    <property type="molecule type" value="Genomic_DNA"/>
</dbReference>
<evidence type="ECO:0000313" key="3">
    <source>
        <dbReference type="Proteomes" id="UP001165122"/>
    </source>
</evidence>
<protein>
    <submittedName>
        <fullName evidence="2">Uncharacterized protein</fullName>
    </submittedName>
</protein>
<feature type="compositionally biased region" description="Acidic residues" evidence="1">
    <location>
        <begin position="49"/>
        <end position="59"/>
    </location>
</feature>
<name>A0A9W6ZIZ4_9STRA</name>
<accession>A0A9W6ZIZ4</accession>